<dbReference type="InterPro" id="IPR027417">
    <property type="entry name" value="P-loop_NTPase"/>
</dbReference>
<sequence length="228" mass="24164">MTTLTEPVFRGQLLRRAYGSGNRTVYAVHNATATVWPGDRIAVTGASGSGKSTLLHLMAGLETPTSGNRSWPGLGRSPDRDPASIGVAFQAPSLLSPLNVVENVELPMLLKSVPAGEARERAFAALVDLHVDDLAGKLPEELSGGQAQRVVLARALVSRPALILADEPTGQLDHRTADEVLQVLLETATTYGTAVVVATHDREVAAKLDIEWIMAAGSLIVPRAQTHQ</sequence>
<dbReference type="InterPro" id="IPR015854">
    <property type="entry name" value="ABC_transpr_LolD-like"/>
</dbReference>
<keyword evidence="5" id="KW-1185">Reference proteome</keyword>
<gene>
    <name evidence="4" type="ORF">GCM10009765_76790</name>
</gene>
<proteinExistence type="predicted"/>
<dbReference type="InterPro" id="IPR003439">
    <property type="entry name" value="ABC_transporter-like_ATP-bd"/>
</dbReference>
<dbReference type="Gene3D" id="3.40.50.300">
    <property type="entry name" value="P-loop containing nucleotide triphosphate hydrolases"/>
    <property type="match status" value="1"/>
</dbReference>
<protein>
    <submittedName>
        <fullName evidence="4">ATP-binding cassette domain-containing protein</fullName>
    </submittedName>
</protein>
<dbReference type="RefSeq" id="WP_344314958.1">
    <property type="nucleotide sequence ID" value="NZ_BAAANY010000041.1"/>
</dbReference>
<dbReference type="PANTHER" id="PTHR24220:SF685">
    <property type="entry name" value="ABC TRANSPORTER RELATED"/>
    <property type="match status" value="1"/>
</dbReference>
<dbReference type="GO" id="GO:0005524">
    <property type="term" value="F:ATP binding"/>
    <property type="evidence" value="ECO:0007669"/>
    <property type="project" value="UniProtKB-KW"/>
</dbReference>
<keyword evidence="2 4" id="KW-0067">ATP-binding</keyword>
<dbReference type="SMART" id="SM00382">
    <property type="entry name" value="AAA"/>
    <property type="match status" value="1"/>
</dbReference>
<accession>A0ABP4V2V0</accession>
<dbReference type="PROSITE" id="PS00211">
    <property type="entry name" value="ABC_TRANSPORTER_1"/>
    <property type="match status" value="1"/>
</dbReference>
<dbReference type="PROSITE" id="PS50893">
    <property type="entry name" value="ABC_TRANSPORTER_2"/>
    <property type="match status" value="1"/>
</dbReference>
<reference evidence="5" key="1">
    <citation type="journal article" date="2019" name="Int. J. Syst. Evol. Microbiol.">
        <title>The Global Catalogue of Microorganisms (GCM) 10K type strain sequencing project: providing services to taxonomists for standard genome sequencing and annotation.</title>
        <authorList>
            <consortium name="The Broad Institute Genomics Platform"/>
            <consortium name="The Broad Institute Genome Sequencing Center for Infectious Disease"/>
            <person name="Wu L."/>
            <person name="Ma J."/>
        </authorList>
    </citation>
    <scope>NUCLEOTIDE SEQUENCE [LARGE SCALE GENOMIC DNA]</scope>
    <source>
        <strain evidence="5">JCM 14718</strain>
    </source>
</reference>
<dbReference type="SUPFAM" id="SSF52540">
    <property type="entry name" value="P-loop containing nucleoside triphosphate hydrolases"/>
    <property type="match status" value="1"/>
</dbReference>
<comment type="caution">
    <text evidence="4">The sequence shown here is derived from an EMBL/GenBank/DDBJ whole genome shotgun (WGS) entry which is preliminary data.</text>
</comment>
<dbReference type="InterPro" id="IPR003593">
    <property type="entry name" value="AAA+_ATPase"/>
</dbReference>
<dbReference type="InterPro" id="IPR017871">
    <property type="entry name" value="ABC_transporter-like_CS"/>
</dbReference>
<dbReference type="PANTHER" id="PTHR24220">
    <property type="entry name" value="IMPORT ATP-BINDING PROTEIN"/>
    <property type="match status" value="1"/>
</dbReference>
<evidence type="ECO:0000256" key="2">
    <source>
        <dbReference type="ARBA" id="ARBA00022840"/>
    </source>
</evidence>
<organism evidence="4 5">
    <name type="scientific">Fodinicola feengrottensis</name>
    <dbReference type="NCBI Taxonomy" id="435914"/>
    <lineage>
        <taxon>Bacteria</taxon>
        <taxon>Bacillati</taxon>
        <taxon>Actinomycetota</taxon>
        <taxon>Actinomycetes</taxon>
        <taxon>Mycobacteriales</taxon>
        <taxon>Fodinicola</taxon>
    </lineage>
</organism>
<name>A0ABP4V2V0_9ACTN</name>
<dbReference type="Proteomes" id="UP001500618">
    <property type="component" value="Unassembled WGS sequence"/>
</dbReference>
<evidence type="ECO:0000313" key="4">
    <source>
        <dbReference type="EMBL" id="GAA1716826.1"/>
    </source>
</evidence>
<dbReference type="Pfam" id="PF00005">
    <property type="entry name" value="ABC_tran"/>
    <property type="match status" value="1"/>
</dbReference>
<feature type="domain" description="ABC transporter" evidence="3">
    <location>
        <begin position="9"/>
        <end position="228"/>
    </location>
</feature>
<evidence type="ECO:0000256" key="1">
    <source>
        <dbReference type="ARBA" id="ARBA00022741"/>
    </source>
</evidence>
<dbReference type="EMBL" id="BAAANY010000041">
    <property type="protein sequence ID" value="GAA1716826.1"/>
    <property type="molecule type" value="Genomic_DNA"/>
</dbReference>
<evidence type="ECO:0000313" key="5">
    <source>
        <dbReference type="Proteomes" id="UP001500618"/>
    </source>
</evidence>
<evidence type="ECO:0000259" key="3">
    <source>
        <dbReference type="PROSITE" id="PS50893"/>
    </source>
</evidence>
<keyword evidence="1" id="KW-0547">Nucleotide-binding</keyword>